<evidence type="ECO:0000313" key="2">
    <source>
        <dbReference type="Proteomes" id="UP000221359"/>
    </source>
</evidence>
<accession>A0A0K0N7H0</accession>
<organism evidence="1 2">
    <name type="scientific">Gordonia phage GMA2</name>
    <dbReference type="NCBI Taxonomy" id="1647283"/>
    <lineage>
        <taxon>Viruses</taxon>
        <taxon>Duplodnaviria</taxon>
        <taxon>Heunggongvirae</taxon>
        <taxon>Uroviricota</taxon>
        <taxon>Caudoviricetes</taxon>
        <taxon>Gimaduovirus</taxon>
        <taxon>Gimaduovirus GMA2</taxon>
    </lineage>
</organism>
<dbReference type="Gene3D" id="3.40.50.300">
    <property type="entry name" value="P-loop containing nucleotide triphosphate hydrolases"/>
    <property type="match status" value="1"/>
</dbReference>
<gene>
    <name evidence="1" type="ORF">GMA2_73</name>
</gene>
<dbReference type="SUPFAM" id="SSF52540">
    <property type="entry name" value="P-loop containing nucleoside triphosphate hydrolases"/>
    <property type="match status" value="1"/>
</dbReference>
<evidence type="ECO:0000313" key="1">
    <source>
        <dbReference type="EMBL" id="AKJ72611.1"/>
    </source>
</evidence>
<dbReference type="EMBL" id="KR063281">
    <property type="protein sequence ID" value="AKJ72611.1"/>
    <property type="molecule type" value="Genomic_DNA"/>
</dbReference>
<dbReference type="Proteomes" id="UP000221359">
    <property type="component" value="Segment"/>
</dbReference>
<keyword evidence="2" id="KW-1185">Reference proteome</keyword>
<sequence>MLICLEGTDYSGKSTFADTMLQEWLNAHPSHTGKIVPVGAPPKPEPGYDPRAWRAKLVTGLIDQLNEHHDPQNPLDLVIFDRFHVGMPIYGPLFRKEFDKDGFGDIGRSGFQAVDAAVHRHCGITVHVATPLFELLKRAPNREDEYLDANSDGMTREEQLSLLWKRYFEFFSTVGLQMDSFIGHAIDPRDFASDREVRTIHDEANTLCKSVETQTTWPGYSPASKRYFKMWASGRKTMHGQKHVACYIIGLAQIRSARAYRFK</sequence>
<dbReference type="InterPro" id="IPR027417">
    <property type="entry name" value="P-loop_NTPase"/>
</dbReference>
<protein>
    <submittedName>
        <fullName evidence="1">Uncharacterized protein</fullName>
    </submittedName>
</protein>
<reference evidence="1 2" key="1">
    <citation type="journal article" date="2015" name="PLoS ONE">
        <title>Lysis to Kill: Evaluation of the Lytic Abilities, and Genomics of Nine Bacteriophages Infective for Gordonia spp. and Their Potential Use in Activated Sludge Foam Biocontrol.</title>
        <authorList>
            <person name="Dyson Z.A."/>
            <person name="Tucci J."/>
            <person name="Seviour R.J."/>
            <person name="Petrovski S."/>
        </authorList>
    </citation>
    <scope>NUCLEOTIDE SEQUENCE [LARGE SCALE GENOMIC DNA]</scope>
</reference>
<name>A0A0K0N7H0_9CAUD</name>
<proteinExistence type="predicted"/>